<dbReference type="Proteomes" id="UP000295689">
    <property type="component" value="Unassembled WGS sequence"/>
</dbReference>
<dbReference type="GO" id="GO:0008757">
    <property type="term" value="F:S-adenosylmethionine-dependent methyltransferase activity"/>
    <property type="evidence" value="ECO:0007669"/>
    <property type="project" value="InterPro"/>
</dbReference>
<evidence type="ECO:0000259" key="1">
    <source>
        <dbReference type="Pfam" id="PF08241"/>
    </source>
</evidence>
<keyword evidence="2" id="KW-0489">Methyltransferase</keyword>
<dbReference type="RefSeq" id="WP_132001651.1">
    <property type="nucleotide sequence ID" value="NZ_JABUHM010000001.1"/>
</dbReference>
<dbReference type="PANTHER" id="PTHR43591">
    <property type="entry name" value="METHYLTRANSFERASE"/>
    <property type="match status" value="1"/>
</dbReference>
<dbReference type="InterPro" id="IPR013216">
    <property type="entry name" value="Methyltransf_11"/>
</dbReference>
<name>A0A4V2RE32_9BACI</name>
<comment type="caution">
    <text evidence="2">The sequence shown here is derived from an EMBL/GenBank/DDBJ whole genome shotgun (WGS) entry which is preliminary data.</text>
</comment>
<dbReference type="SUPFAM" id="SSF53335">
    <property type="entry name" value="S-adenosyl-L-methionine-dependent methyltransferases"/>
    <property type="match status" value="1"/>
</dbReference>
<dbReference type="AlphaFoldDB" id="A0A4V2RE32"/>
<dbReference type="CDD" id="cd02440">
    <property type="entry name" value="AdoMet_MTases"/>
    <property type="match status" value="1"/>
</dbReference>
<organism evidence="2 3">
    <name type="scientific">Mesobacillus foraminis</name>
    <dbReference type="NCBI Taxonomy" id="279826"/>
    <lineage>
        <taxon>Bacteria</taxon>
        <taxon>Bacillati</taxon>
        <taxon>Bacillota</taxon>
        <taxon>Bacilli</taxon>
        <taxon>Bacillales</taxon>
        <taxon>Bacillaceae</taxon>
        <taxon>Mesobacillus</taxon>
    </lineage>
</organism>
<protein>
    <submittedName>
        <fullName evidence="2">Methyltransferase family protein</fullName>
    </submittedName>
</protein>
<reference evidence="2 3" key="1">
    <citation type="journal article" date="2015" name="Stand. Genomic Sci.">
        <title>Genomic Encyclopedia of Bacterial and Archaeal Type Strains, Phase III: the genomes of soil and plant-associated and newly described type strains.</title>
        <authorList>
            <person name="Whitman W.B."/>
            <person name="Woyke T."/>
            <person name="Klenk H.P."/>
            <person name="Zhou Y."/>
            <person name="Lilburn T.G."/>
            <person name="Beck B.J."/>
            <person name="De Vos P."/>
            <person name="Vandamme P."/>
            <person name="Eisen J.A."/>
            <person name="Garrity G."/>
            <person name="Hugenholtz P."/>
            <person name="Kyrpides N.C."/>
        </authorList>
    </citation>
    <scope>NUCLEOTIDE SEQUENCE [LARGE SCALE GENOMIC DNA]</scope>
    <source>
        <strain evidence="2 3">CV53</strain>
    </source>
</reference>
<gene>
    <name evidence="2" type="ORF">EV146_10271</name>
</gene>
<feature type="domain" description="Methyltransferase type 11" evidence="1">
    <location>
        <begin position="47"/>
        <end position="143"/>
    </location>
</feature>
<dbReference type="EMBL" id="SLVV01000002">
    <property type="protein sequence ID" value="TCN27130.1"/>
    <property type="molecule type" value="Genomic_DNA"/>
</dbReference>
<evidence type="ECO:0000313" key="3">
    <source>
        <dbReference type="Proteomes" id="UP000295689"/>
    </source>
</evidence>
<dbReference type="GO" id="GO:0032259">
    <property type="term" value="P:methylation"/>
    <property type="evidence" value="ECO:0007669"/>
    <property type="project" value="UniProtKB-KW"/>
</dbReference>
<accession>A0A4V2RE32</accession>
<sequence>MDEKENVRRQFGANAANYVTSPSHARGQDLEKVVEMISIAAPGGELLDIATGGGHVANALALFYQKVTALDLTPQMLKKAQAFIESNGVSNVSFVQGDAEKLPFPDESFTTVTCRIAAHHFPDIAAFVKEAYRVLKANGLFILVDNVGPERNELDYFYNLIEKKRDASHVRAHKKTEWISLMEHQGFDIHHMTTFKKNFIFKNWCEMMRLPEEEQNELSGLMKSAPEHIRIFFDIKINENTVQSFEGQSMLIAAQRK</sequence>
<evidence type="ECO:0000313" key="2">
    <source>
        <dbReference type="EMBL" id="TCN27130.1"/>
    </source>
</evidence>
<proteinExistence type="predicted"/>
<dbReference type="Pfam" id="PF08241">
    <property type="entry name" value="Methyltransf_11"/>
    <property type="match status" value="1"/>
</dbReference>
<dbReference type="InterPro" id="IPR029063">
    <property type="entry name" value="SAM-dependent_MTases_sf"/>
</dbReference>
<dbReference type="Gene3D" id="3.40.50.150">
    <property type="entry name" value="Vaccinia Virus protein VP39"/>
    <property type="match status" value="1"/>
</dbReference>
<keyword evidence="3" id="KW-1185">Reference proteome</keyword>
<keyword evidence="2" id="KW-0808">Transferase</keyword>